<dbReference type="RefSeq" id="XP_041186295.1">
    <property type="nucleotide sequence ID" value="XM_041342305.1"/>
</dbReference>
<dbReference type="OrthoDB" id="2672723at2759"/>
<evidence type="ECO:0000313" key="6">
    <source>
        <dbReference type="Proteomes" id="UP000807769"/>
    </source>
</evidence>
<evidence type="ECO:0000256" key="1">
    <source>
        <dbReference type="ARBA" id="ARBA00022741"/>
    </source>
</evidence>
<dbReference type="Proteomes" id="UP000807769">
    <property type="component" value="Unassembled WGS sequence"/>
</dbReference>
<accession>A0A9P7J4N4</accession>
<dbReference type="InterPro" id="IPR000719">
    <property type="entry name" value="Prot_kinase_dom"/>
</dbReference>
<keyword evidence="1" id="KW-0547">Nucleotide-binding</keyword>
<proteinExistence type="predicted"/>
<reference evidence="5" key="1">
    <citation type="journal article" date="2020" name="New Phytol.">
        <title>Comparative genomics reveals dynamic genome evolution in host specialist ectomycorrhizal fungi.</title>
        <authorList>
            <person name="Lofgren L.A."/>
            <person name="Nguyen N.H."/>
            <person name="Vilgalys R."/>
            <person name="Ruytinx J."/>
            <person name="Liao H.L."/>
            <person name="Branco S."/>
            <person name="Kuo A."/>
            <person name="LaButti K."/>
            <person name="Lipzen A."/>
            <person name="Andreopoulos W."/>
            <person name="Pangilinan J."/>
            <person name="Riley R."/>
            <person name="Hundley H."/>
            <person name="Na H."/>
            <person name="Barry K."/>
            <person name="Grigoriev I.V."/>
            <person name="Stajich J.E."/>
            <person name="Kennedy P.G."/>
        </authorList>
    </citation>
    <scope>NUCLEOTIDE SEQUENCE</scope>
    <source>
        <strain evidence="5">MN1</strain>
    </source>
</reference>
<dbReference type="InterPro" id="IPR051681">
    <property type="entry name" value="Ser/Thr_Kinases-Pseudokinases"/>
</dbReference>
<name>A0A9P7J4N4_9AGAM</name>
<feature type="region of interest" description="Disordered" evidence="3">
    <location>
        <begin position="1"/>
        <end position="27"/>
    </location>
</feature>
<keyword evidence="2" id="KW-0067">ATP-binding</keyword>
<dbReference type="Pfam" id="PF00069">
    <property type="entry name" value="Pkinase"/>
    <property type="match status" value="1"/>
</dbReference>
<dbReference type="PANTHER" id="PTHR44329:SF298">
    <property type="entry name" value="MIXED LINEAGE KINASE DOMAIN-LIKE PROTEIN"/>
    <property type="match status" value="1"/>
</dbReference>
<evidence type="ECO:0000259" key="4">
    <source>
        <dbReference type="PROSITE" id="PS50011"/>
    </source>
</evidence>
<dbReference type="GeneID" id="64636321"/>
<dbReference type="GO" id="GO:0005524">
    <property type="term" value="F:ATP binding"/>
    <property type="evidence" value="ECO:0007669"/>
    <property type="project" value="UniProtKB-KW"/>
</dbReference>
<keyword evidence="5" id="KW-0808">Transferase</keyword>
<evidence type="ECO:0000256" key="3">
    <source>
        <dbReference type="SAM" id="MobiDB-lite"/>
    </source>
</evidence>
<dbReference type="PANTHER" id="PTHR44329">
    <property type="entry name" value="SERINE/THREONINE-PROTEIN KINASE TNNI3K-RELATED"/>
    <property type="match status" value="1"/>
</dbReference>
<dbReference type="EMBL" id="JABBWG010000078">
    <property type="protein sequence ID" value="KAG1802476.1"/>
    <property type="molecule type" value="Genomic_DNA"/>
</dbReference>
<keyword evidence="5" id="KW-0418">Kinase</keyword>
<protein>
    <submittedName>
        <fullName evidence="5">Kinase-like domain-containing protein</fullName>
    </submittedName>
</protein>
<dbReference type="InterPro" id="IPR011009">
    <property type="entry name" value="Kinase-like_dom_sf"/>
</dbReference>
<dbReference type="AlphaFoldDB" id="A0A9P7J4N4"/>
<dbReference type="SUPFAM" id="SSF56112">
    <property type="entry name" value="Protein kinase-like (PK-like)"/>
    <property type="match status" value="1"/>
</dbReference>
<sequence>MKGLALEDDTPRDFTSQISASGTSKDEIPSAATLDEIPSAGTFGIVYRRTIESSEGTMEVGRSEDLQDWSSGRENHAKISKGINRELRVWLELKHPTIVPLLGIAKVQDSLFPALISEWMSSGTLYAYLKEQGTISASTRIKLARGVADGLEYLHSRSVVHGDLHPGNVLVDGSGHPRLIDFGLATIAGDVESQLNTTTAGRSVNPQWRAPEVIGIDPETEPVRPNFESDVYSFGSVMFFIVSGVTPWHEKKSSNHIIIELSKELLLHVPTTSLTITGT</sequence>
<dbReference type="Gene3D" id="1.10.510.10">
    <property type="entry name" value="Transferase(Phosphotransferase) domain 1"/>
    <property type="match status" value="1"/>
</dbReference>
<gene>
    <name evidence="5" type="ORF">BJ212DRAFT_1581337</name>
</gene>
<dbReference type="PROSITE" id="PS50011">
    <property type="entry name" value="PROTEIN_KINASE_DOM"/>
    <property type="match status" value="1"/>
</dbReference>
<keyword evidence="6" id="KW-1185">Reference proteome</keyword>
<evidence type="ECO:0000313" key="5">
    <source>
        <dbReference type="EMBL" id="KAG1802476.1"/>
    </source>
</evidence>
<feature type="compositionally biased region" description="Acidic residues" evidence="3">
    <location>
        <begin position="1"/>
        <end position="10"/>
    </location>
</feature>
<feature type="domain" description="Protein kinase" evidence="4">
    <location>
        <begin position="32"/>
        <end position="279"/>
    </location>
</feature>
<evidence type="ECO:0000256" key="2">
    <source>
        <dbReference type="ARBA" id="ARBA00022840"/>
    </source>
</evidence>
<feature type="compositionally biased region" description="Polar residues" evidence="3">
    <location>
        <begin position="13"/>
        <end position="23"/>
    </location>
</feature>
<organism evidence="5 6">
    <name type="scientific">Suillus subaureus</name>
    <dbReference type="NCBI Taxonomy" id="48587"/>
    <lineage>
        <taxon>Eukaryota</taxon>
        <taxon>Fungi</taxon>
        <taxon>Dikarya</taxon>
        <taxon>Basidiomycota</taxon>
        <taxon>Agaricomycotina</taxon>
        <taxon>Agaricomycetes</taxon>
        <taxon>Agaricomycetidae</taxon>
        <taxon>Boletales</taxon>
        <taxon>Suillineae</taxon>
        <taxon>Suillaceae</taxon>
        <taxon>Suillus</taxon>
    </lineage>
</organism>
<dbReference type="GO" id="GO:0004674">
    <property type="term" value="F:protein serine/threonine kinase activity"/>
    <property type="evidence" value="ECO:0007669"/>
    <property type="project" value="TreeGrafter"/>
</dbReference>
<comment type="caution">
    <text evidence="5">The sequence shown here is derived from an EMBL/GenBank/DDBJ whole genome shotgun (WGS) entry which is preliminary data.</text>
</comment>